<dbReference type="InterPro" id="IPR029063">
    <property type="entry name" value="SAM-dependent_MTases_sf"/>
</dbReference>
<dbReference type="InterPro" id="IPR050210">
    <property type="entry name" value="tRNA_Adenine-N(6)_MTase"/>
</dbReference>
<dbReference type="CDD" id="cd02440">
    <property type="entry name" value="AdoMet_MTases"/>
    <property type="match status" value="1"/>
</dbReference>
<sequence length="245" mass="26807">MEAHWEPLSGGSRILVSKDHAFGTDAVLLADFSMPRRGERCADFGTGCGVIPLLWRVRSQGASFVGVELQPEAASLARQSVEANGFSGEITIVEGDLRQWLFPAGSLDRIACNPPYTAPGAGIPCGGQARRTARQGDTLSLQELGEAARHALRFGGRLCVCLRPQRLGEAIEAFHSCRLEPKRLRLVQQRAGKAPFLFLLECRSGGAPGMEVEPVLLLEREDGSPTEEIERIYGDYRDNPEHKRK</sequence>
<proteinExistence type="predicted"/>
<dbReference type="GO" id="GO:0008168">
    <property type="term" value="F:methyltransferase activity"/>
    <property type="evidence" value="ECO:0007669"/>
    <property type="project" value="UniProtKB-KW"/>
</dbReference>
<evidence type="ECO:0000313" key="3">
    <source>
        <dbReference type="EMBL" id="HJB97371.1"/>
    </source>
</evidence>
<protein>
    <submittedName>
        <fullName evidence="3">Methyltransferase</fullName>
    </submittedName>
</protein>
<dbReference type="Pfam" id="PF05175">
    <property type="entry name" value="MTS"/>
    <property type="match status" value="1"/>
</dbReference>
<dbReference type="PANTHER" id="PTHR47739:SF1">
    <property type="entry name" value="TRNA1(VAL) (ADENINE(37)-N6)-METHYLTRANSFERASE"/>
    <property type="match status" value="1"/>
</dbReference>
<evidence type="ECO:0000313" key="4">
    <source>
        <dbReference type="Proteomes" id="UP000826793"/>
    </source>
</evidence>
<dbReference type="AlphaFoldDB" id="A0A9D2MUK5"/>
<organism evidence="3 4">
    <name type="scientific">Candidatus Acutalibacter pullicola</name>
    <dbReference type="NCBI Taxonomy" id="2838417"/>
    <lineage>
        <taxon>Bacteria</taxon>
        <taxon>Bacillati</taxon>
        <taxon>Bacillota</taxon>
        <taxon>Clostridia</taxon>
        <taxon>Eubacteriales</taxon>
        <taxon>Acutalibacteraceae</taxon>
        <taxon>Acutalibacter</taxon>
    </lineage>
</organism>
<comment type="caution">
    <text evidence="3">The sequence shown here is derived from an EMBL/GenBank/DDBJ whole genome shotgun (WGS) entry which is preliminary data.</text>
</comment>
<dbReference type="SUPFAM" id="SSF53335">
    <property type="entry name" value="S-adenosyl-L-methionine-dependent methyltransferases"/>
    <property type="match status" value="1"/>
</dbReference>
<dbReference type="InterPro" id="IPR007848">
    <property type="entry name" value="Small_mtfrase_dom"/>
</dbReference>
<dbReference type="Gene3D" id="3.40.50.150">
    <property type="entry name" value="Vaccinia Virus protein VP39"/>
    <property type="match status" value="1"/>
</dbReference>
<gene>
    <name evidence="3" type="ORF">H9710_02195</name>
</gene>
<keyword evidence="3" id="KW-0808">Transferase</keyword>
<reference evidence="3" key="1">
    <citation type="journal article" date="2021" name="PeerJ">
        <title>Extensive microbial diversity within the chicken gut microbiome revealed by metagenomics and culture.</title>
        <authorList>
            <person name="Gilroy R."/>
            <person name="Ravi A."/>
            <person name="Getino M."/>
            <person name="Pursley I."/>
            <person name="Horton D.L."/>
            <person name="Alikhan N.F."/>
            <person name="Baker D."/>
            <person name="Gharbi K."/>
            <person name="Hall N."/>
            <person name="Watson M."/>
            <person name="Adriaenssens E.M."/>
            <person name="Foster-Nyarko E."/>
            <person name="Jarju S."/>
            <person name="Secka A."/>
            <person name="Antonio M."/>
            <person name="Oren A."/>
            <person name="Chaudhuri R.R."/>
            <person name="La Ragione R."/>
            <person name="Hildebrand F."/>
            <person name="Pallen M.J."/>
        </authorList>
    </citation>
    <scope>NUCLEOTIDE SEQUENCE</scope>
    <source>
        <strain evidence="3">CHK185-1770</strain>
    </source>
</reference>
<dbReference type="PANTHER" id="PTHR47739">
    <property type="entry name" value="TRNA1(VAL) (ADENINE(37)-N6)-METHYLTRANSFERASE"/>
    <property type="match status" value="1"/>
</dbReference>
<reference evidence="3" key="2">
    <citation type="submission" date="2021-04" db="EMBL/GenBank/DDBJ databases">
        <authorList>
            <person name="Gilroy R."/>
        </authorList>
    </citation>
    <scope>NUCLEOTIDE SEQUENCE</scope>
    <source>
        <strain evidence="3">CHK185-1770</strain>
    </source>
</reference>
<accession>A0A9D2MUK5</accession>
<feature type="domain" description="Methyltransferase small" evidence="2">
    <location>
        <begin position="26"/>
        <end position="120"/>
    </location>
</feature>
<dbReference type="EMBL" id="DWXG01000016">
    <property type="protein sequence ID" value="HJB97371.1"/>
    <property type="molecule type" value="Genomic_DNA"/>
</dbReference>
<keyword evidence="3" id="KW-0489">Methyltransferase</keyword>
<feature type="region of interest" description="Disordered" evidence="1">
    <location>
        <begin position="220"/>
        <end position="245"/>
    </location>
</feature>
<evidence type="ECO:0000259" key="2">
    <source>
        <dbReference type="Pfam" id="PF05175"/>
    </source>
</evidence>
<dbReference type="GO" id="GO:0032259">
    <property type="term" value="P:methylation"/>
    <property type="evidence" value="ECO:0007669"/>
    <property type="project" value="UniProtKB-KW"/>
</dbReference>
<dbReference type="Proteomes" id="UP000826793">
    <property type="component" value="Unassembled WGS sequence"/>
</dbReference>
<evidence type="ECO:0000256" key="1">
    <source>
        <dbReference type="SAM" id="MobiDB-lite"/>
    </source>
</evidence>
<name>A0A9D2MUK5_9FIRM</name>